<comment type="caution">
    <text evidence="11">The sequence shown here is derived from an EMBL/GenBank/DDBJ whole genome shotgun (WGS) entry which is preliminary data.</text>
</comment>
<dbReference type="EMBL" id="JACEIQ010000023">
    <property type="protein sequence ID" value="MBA4496052.1"/>
    <property type="molecule type" value="Genomic_DNA"/>
</dbReference>
<keyword evidence="5 9" id="KW-0822">Tryptophan biosynthesis</keyword>
<evidence type="ECO:0000256" key="4">
    <source>
        <dbReference type="ARBA" id="ARBA00022605"/>
    </source>
</evidence>
<dbReference type="RefSeq" id="WP_181754121.1">
    <property type="nucleotide sequence ID" value="NZ_JACEIQ010000023.1"/>
</dbReference>
<proteinExistence type="inferred from homology"/>
<dbReference type="UniPathway" id="UPA00035">
    <property type="reaction ID" value="UER00044"/>
</dbReference>
<feature type="active site" description="Proton acceptor" evidence="9">
    <location>
        <position position="56"/>
    </location>
</feature>
<keyword evidence="12" id="KW-1185">Reference proteome</keyword>
<evidence type="ECO:0000313" key="12">
    <source>
        <dbReference type="Proteomes" id="UP000535491"/>
    </source>
</evidence>
<comment type="pathway">
    <text evidence="2 9">Amino-acid biosynthesis; L-tryptophan biosynthesis; L-tryptophan from chorismate: step 5/5.</text>
</comment>
<comment type="catalytic activity">
    <reaction evidence="8 9">
        <text>(1S,2R)-1-C-(indol-3-yl)glycerol 3-phosphate + L-serine = D-glyceraldehyde 3-phosphate + L-tryptophan + H2O</text>
        <dbReference type="Rhea" id="RHEA:10532"/>
        <dbReference type="ChEBI" id="CHEBI:15377"/>
        <dbReference type="ChEBI" id="CHEBI:33384"/>
        <dbReference type="ChEBI" id="CHEBI:57912"/>
        <dbReference type="ChEBI" id="CHEBI:58866"/>
        <dbReference type="ChEBI" id="CHEBI:59776"/>
        <dbReference type="EC" id="4.2.1.20"/>
    </reaction>
</comment>
<comment type="similarity">
    <text evidence="9 10">Belongs to the TrpA family.</text>
</comment>
<dbReference type="NCBIfam" id="TIGR00262">
    <property type="entry name" value="trpA"/>
    <property type="match status" value="1"/>
</dbReference>
<comment type="function">
    <text evidence="1 9">The alpha subunit is responsible for the aldol cleavage of indoleglycerol phosphate to indole and glyceraldehyde 3-phosphate.</text>
</comment>
<evidence type="ECO:0000256" key="2">
    <source>
        <dbReference type="ARBA" id="ARBA00004733"/>
    </source>
</evidence>
<evidence type="ECO:0000256" key="5">
    <source>
        <dbReference type="ARBA" id="ARBA00022822"/>
    </source>
</evidence>
<dbReference type="HAMAP" id="MF_00131">
    <property type="entry name" value="Trp_synth_alpha"/>
    <property type="match status" value="1"/>
</dbReference>
<dbReference type="GO" id="GO:0004834">
    <property type="term" value="F:tryptophan synthase activity"/>
    <property type="evidence" value="ECO:0007669"/>
    <property type="project" value="UniProtKB-UniRule"/>
</dbReference>
<dbReference type="SUPFAM" id="SSF51366">
    <property type="entry name" value="Ribulose-phoshate binding barrel"/>
    <property type="match status" value="1"/>
</dbReference>
<evidence type="ECO:0000313" key="11">
    <source>
        <dbReference type="EMBL" id="MBA4496052.1"/>
    </source>
</evidence>
<dbReference type="AlphaFoldDB" id="A0A7W2AAA0"/>
<evidence type="ECO:0000256" key="3">
    <source>
        <dbReference type="ARBA" id="ARBA00011270"/>
    </source>
</evidence>
<evidence type="ECO:0000256" key="7">
    <source>
        <dbReference type="ARBA" id="ARBA00023239"/>
    </source>
</evidence>
<dbReference type="InterPro" id="IPR018204">
    <property type="entry name" value="Trp_synthase_alpha_AS"/>
</dbReference>
<keyword evidence="4 9" id="KW-0028">Amino-acid biosynthesis</keyword>
<keyword evidence="7 9" id="KW-0456">Lyase</keyword>
<comment type="subunit">
    <text evidence="3 9">Tetramer of two alpha and two beta chains.</text>
</comment>
<dbReference type="Pfam" id="PF00290">
    <property type="entry name" value="Trp_syntA"/>
    <property type="match status" value="1"/>
</dbReference>
<dbReference type="InterPro" id="IPR002028">
    <property type="entry name" value="Trp_synthase_suA"/>
</dbReference>
<dbReference type="CDD" id="cd04724">
    <property type="entry name" value="Tryptophan_synthase_alpha"/>
    <property type="match status" value="1"/>
</dbReference>
<dbReference type="InterPro" id="IPR013785">
    <property type="entry name" value="Aldolase_TIM"/>
</dbReference>
<dbReference type="Proteomes" id="UP000535491">
    <property type="component" value="Unassembled WGS sequence"/>
</dbReference>
<accession>A0A7W2AAA0</accession>
<dbReference type="FunFam" id="3.20.20.70:FF:000037">
    <property type="entry name" value="Tryptophan synthase alpha chain"/>
    <property type="match status" value="1"/>
</dbReference>
<dbReference type="EC" id="4.2.1.20" evidence="9"/>
<evidence type="ECO:0000256" key="6">
    <source>
        <dbReference type="ARBA" id="ARBA00023141"/>
    </source>
</evidence>
<feature type="active site" description="Proton acceptor" evidence="9">
    <location>
        <position position="45"/>
    </location>
</feature>
<evidence type="ECO:0000256" key="10">
    <source>
        <dbReference type="RuleBase" id="RU003662"/>
    </source>
</evidence>
<sequence length="265" mass="28796">MNQLQAAFRSQKEHLIPFIMSGDPSLEVTLKLIYLLAEEGAAAIELGVPFSDPMADGPVIQAASERALQQNVTLSDVLELGRMVRQQGCDVPLILFTYANPVFQYGLERLVKQAVSCGFNGVIVPDLPYEESAPLRKLGSEAGLAVIPLVAPTSRQRIGKIVSDAQGFVYCVSSLGTTGMRQQFAGHVDSFLQIVREMSPVPTAVGFGISKREHVVRFLEQADAVVVGSALVRKIEELSPKLSDPEQCDDALNEVRVFVRGLKSE</sequence>
<evidence type="ECO:0000256" key="8">
    <source>
        <dbReference type="ARBA" id="ARBA00049047"/>
    </source>
</evidence>
<dbReference type="PANTHER" id="PTHR43406:SF1">
    <property type="entry name" value="TRYPTOPHAN SYNTHASE ALPHA CHAIN, CHLOROPLASTIC"/>
    <property type="match status" value="1"/>
</dbReference>
<reference evidence="11 12" key="1">
    <citation type="submission" date="2020-07" db="EMBL/GenBank/DDBJ databases">
        <authorList>
            <person name="Feng H."/>
        </authorList>
    </citation>
    <scope>NUCLEOTIDE SEQUENCE [LARGE SCALE GENOMIC DNA]</scope>
    <source>
        <strain evidence="12">s-10</strain>
    </source>
</reference>
<organism evidence="11 12">
    <name type="scientific">Paenactinomyces guangxiensis</name>
    <dbReference type="NCBI Taxonomy" id="1490290"/>
    <lineage>
        <taxon>Bacteria</taxon>
        <taxon>Bacillati</taxon>
        <taxon>Bacillota</taxon>
        <taxon>Bacilli</taxon>
        <taxon>Bacillales</taxon>
        <taxon>Thermoactinomycetaceae</taxon>
        <taxon>Paenactinomyces</taxon>
    </lineage>
</organism>
<protein>
    <recommendedName>
        <fullName evidence="9">Tryptophan synthase alpha chain</fullName>
        <ecNumber evidence="9">4.2.1.20</ecNumber>
    </recommendedName>
</protein>
<name>A0A7W2AAA0_9BACL</name>
<evidence type="ECO:0000256" key="9">
    <source>
        <dbReference type="HAMAP-Rule" id="MF_00131"/>
    </source>
</evidence>
<dbReference type="GO" id="GO:0005829">
    <property type="term" value="C:cytosol"/>
    <property type="evidence" value="ECO:0007669"/>
    <property type="project" value="TreeGrafter"/>
</dbReference>
<dbReference type="InterPro" id="IPR011060">
    <property type="entry name" value="RibuloseP-bd_barrel"/>
</dbReference>
<evidence type="ECO:0000256" key="1">
    <source>
        <dbReference type="ARBA" id="ARBA00003365"/>
    </source>
</evidence>
<keyword evidence="6 9" id="KW-0057">Aromatic amino acid biosynthesis</keyword>
<dbReference type="PANTHER" id="PTHR43406">
    <property type="entry name" value="TRYPTOPHAN SYNTHASE, ALPHA CHAIN"/>
    <property type="match status" value="1"/>
</dbReference>
<dbReference type="PROSITE" id="PS00167">
    <property type="entry name" value="TRP_SYNTHASE_ALPHA"/>
    <property type="match status" value="1"/>
</dbReference>
<dbReference type="Gene3D" id="3.20.20.70">
    <property type="entry name" value="Aldolase class I"/>
    <property type="match status" value="1"/>
</dbReference>
<gene>
    <name evidence="9" type="primary">trpA</name>
    <name evidence="11" type="ORF">H1191_17365</name>
</gene>